<dbReference type="EMBL" id="LAZR01010597">
    <property type="protein sequence ID" value="KKM66115.1"/>
    <property type="molecule type" value="Genomic_DNA"/>
</dbReference>
<reference evidence="2" key="1">
    <citation type="journal article" date="2015" name="Nature">
        <title>Complex archaea that bridge the gap between prokaryotes and eukaryotes.</title>
        <authorList>
            <person name="Spang A."/>
            <person name="Saw J.H."/>
            <person name="Jorgensen S.L."/>
            <person name="Zaremba-Niedzwiedzka K."/>
            <person name="Martijn J."/>
            <person name="Lind A.E."/>
            <person name="van Eijk R."/>
            <person name="Schleper C."/>
            <person name="Guy L."/>
            <person name="Ettema T.J."/>
        </authorList>
    </citation>
    <scope>NUCLEOTIDE SEQUENCE</scope>
</reference>
<sequence length="1158" mass="125850">MAKAKTESQLAAEKRAEATFTEIGELPSPTEQAAITRVAADDTALGEVSPSQAESLAAAEKRRTTTPSEIGEVSPSQAESLAAAEEERQAEITPVDFPRRGAGGEVLSPEMFADTSPPLDVFDTSPMGIAEGDLPPASREEALSVARLRAETLKEAIEEPGDPVIETLLIMTPIIGTYKLVDNALEDGSISPGEGAWIAVSAVADILVFTRVAGAMSAAARGTKDLSRINRVLGAMEGGGRQVVSEITAPITTVLHPVQTVKGLINSIETVVRPSKVPLSAVETSFSTVRIPVSATDDAAAAMKLRDEVTTAVIEGTGTTARVGDTTIELSQSALQKLGVPVAVHSTPDIRPYLNGATIDVGREGGIFVAPNLHSRFTGASAFGDMPEGAVNGALLIRDENILKQLVQSEKIFAGTTEIERILPPGTILPPPVQTIITRDAGGNKLVLLVFGEKLSPGDIANLKITGSIDTVKQIFTPPARITRGGEILSTNIDEIAELNKEANKIQNVITELKTTGKTAEIVDEQAKLNRIYENIDDIRIRVNSNQSALAGGMAVVRTTGVKDDRLFADVMDARGMPVSDRTYYETPSGRLETTGEVPRVRTPEEIRREAVRFEEPPEGRRPSPEDRREPPPDDRRPPIDERIEPPPADREPPPDRVEPPPPDRFPPPDRIEPPPDRVPPPDRFPPPPTRIPPPTRREPPPPPPPLPPPPRFGREDESPPPPFGRRDGIGDKEEGIPAGSVAWIQGRPEGGPMVKLITPPYRQEDMSTLRELPAGYVDEGFTGEGSAFKSLQILGGEPSSDIRDIDLGWTRINIKVGGEKPVIEYVHDTEANVGERSRTVGMGKGQIPIEAWEEAKAKGTSFEEFVNTYTGEEVGAQTPDIEATTPVKGFFLEDDVVRSMADEVGIPKNMSLPNVSIIETSEGQPDIMETPQLQEYDKDPKWEITIPAYRLDSVDEEEYELGELAKEDIRHELAHYLEHIEKGTHAGSHKGTADEYAREEIRIELKANKKLAPVNYSDTFHTLRDEYNLSSIDADKLILQIARDLGVSEKDIAIGKEYARIIQDAEDKGVKPGTKGYEPYLEQLKEAEERIEAEFGGAKVATTDIADEVIEPSEIASLPGVTGRNNSQALRRQAALDDIFNVEEEEELYGKIKKKRL</sequence>
<evidence type="ECO:0000313" key="2">
    <source>
        <dbReference type="EMBL" id="KKM66115.1"/>
    </source>
</evidence>
<feature type="compositionally biased region" description="Pro residues" evidence="1">
    <location>
        <begin position="677"/>
        <end position="712"/>
    </location>
</feature>
<feature type="compositionally biased region" description="Basic and acidic residues" evidence="1">
    <location>
        <begin position="1"/>
        <end position="17"/>
    </location>
</feature>
<name>A0A0F9LP08_9ZZZZ</name>
<feature type="compositionally biased region" description="Basic and acidic residues" evidence="1">
    <location>
        <begin position="667"/>
        <end position="676"/>
    </location>
</feature>
<feature type="compositionally biased region" description="Basic and acidic residues" evidence="1">
    <location>
        <begin position="599"/>
        <end position="659"/>
    </location>
</feature>
<protein>
    <recommendedName>
        <fullName evidence="3">DdrB-like domain-containing protein</fullName>
    </recommendedName>
</protein>
<organism evidence="2">
    <name type="scientific">marine sediment metagenome</name>
    <dbReference type="NCBI Taxonomy" id="412755"/>
    <lineage>
        <taxon>unclassified sequences</taxon>
        <taxon>metagenomes</taxon>
        <taxon>ecological metagenomes</taxon>
    </lineage>
</organism>
<dbReference type="AlphaFoldDB" id="A0A0F9LP08"/>
<comment type="caution">
    <text evidence="2">The sequence shown here is derived from an EMBL/GenBank/DDBJ whole genome shotgun (WGS) entry which is preliminary data.</text>
</comment>
<accession>A0A0F9LP08</accession>
<evidence type="ECO:0008006" key="3">
    <source>
        <dbReference type="Google" id="ProtNLM"/>
    </source>
</evidence>
<feature type="region of interest" description="Disordered" evidence="1">
    <location>
        <begin position="582"/>
        <end position="736"/>
    </location>
</feature>
<gene>
    <name evidence="2" type="ORF">LCGC14_1484450</name>
</gene>
<evidence type="ECO:0000256" key="1">
    <source>
        <dbReference type="SAM" id="MobiDB-lite"/>
    </source>
</evidence>
<feature type="region of interest" description="Disordered" evidence="1">
    <location>
        <begin position="1"/>
        <end position="119"/>
    </location>
</feature>
<feature type="compositionally biased region" description="Basic and acidic residues" evidence="1">
    <location>
        <begin position="725"/>
        <end position="736"/>
    </location>
</feature>
<proteinExistence type="predicted"/>
<feature type="non-terminal residue" evidence="2">
    <location>
        <position position="1158"/>
    </location>
</feature>